<dbReference type="RefSeq" id="WP_234860239.1">
    <property type="nucleotide sequence ID" value="NZ_JAKEVZ010000002.1"/>
</dbReference>
<feature type="transmembrane region" description="Helical" evidence="1">
    <location>
        <begin position="6"/>
        <end position="26"/>
    </location>
</feature>
<organism evidence="2 3">
    <name type="scientific">Mariniradius sediminis</name>
    <dbReference type="NCBI Taxonomy" id="2909237"/>
    <lineage>
        <taxon>Bacteria</taxon>
        <taxon>Pseudomonadati</taxon>
        <taxon>Bacteroidota</taxon>
        <taxon>Cytophagia</taxon>
        <taxon>Cytophagales</taxon>
        <taxon>Cyclobacteriaceae</taxon>
        <taxon>Mariniradius</taxon>
    </lineage>
</organism>
<sequence length="75" mass="8539">MDGLNLQPVLEGLISILLTIITYYLNGISQEMKQFKKDYADLTKVCNWLVTEQLAMRTTLDGLTKPKKRPALKPD</sequence>
<dbReference type="Proteomes" id="UP001201449">
    <property type="component" value="Unassembled WGS sequence"/>
</dbReference>
<keyword evidence="1" id="KW-0472">Membrane</keyword>
<keyword evidence="1" id="KW-1133">Transmembrane helix</keyword>
<protein>
    <submittedName>
        <fullName evidence="2">Uncharacterized protein</fullName>
    </submittedName>
</protein>
<evidence type="ECO:0000313" key="2">
    <source>
        <dbReference type="EMBL" id="MCF1750113.1"/>
    </source>
</evidence>
<keyword evidence="1" id="KW-0812">Transmembrane</keyword>
<proteinExistence type="predicted"/>
<accession>A0ABS9BT68</accession>
<comment type="caution">
    <text evidence="2">The sequence shown here is derived from an EMBL/GenBank/DDBJ whole genome shotgun (WGS) entry which is preliminary data.</text>
</comment>
<gene>
    <name evidence="2" type="ORF">L0U89_03450</name>
</gene>
<keyword evidence="3" id="KW-1185">Reference proteome</keyword>
<evidence type="ECO:0000256" key="1">
    <source>
        <dbReference type="SAM" id="Phobius"/>
    </source>
</evidence>
<reference evidence="2 3" key="1">
    <citation type="submission" date="2022-01" db="EMBL/GenBank/DDBJ databases">
        <title>Mariniradius saccharolyticus sp. nov., isolated from sediment of a river.</title>
        <authorList>
            <person name="Liu H."/>
        </authorList>
    </citation>
    <scope>NUCLEOTIDE SEQUENCE [LARGE SCALE GENOMIC DNA]</scope>
    <source>
        <strain evidence="2 3">RY-2</strain>
    </source>
</reference>
<name>A0ABS9BT68_9BACT</name>
<dbReference type="EMBL" id="JAKEVZ010000002">
    <property type="protein sequence ID" value="MCF1750113.1"/>
    <property type="molecule type" value="Genomic_DNA"/>
</dbReference>
<evidence type="ECO:0000313" key="3">
    <source>
        <dbReference type="Proteomes" id="UP001201449"/>
    </source>
</evidence>